<feature type="transmembrane region" description="Helical" evidence="6">
    <location>
        <begin position="199"/>
        <end position="221"/>
    </location>
</feature>
<dbReference type="InterPro" id="IPR044644">
    <property type="entry name" value="DinF-like"/>
</dbReference>
<dbReference type="GO" id="GO:0015297">
    <property type="term" value="F:antiporter activity"/>
    <property type="evidence" value="ECO:0007669"/>
    <property type="project" value="InterPro"/>
</dbReference>
<dbReference type="PANTHER" id="PTHR42893:SF46">
    <property type="entry name" value="PROTEIN DETOXIFICATION 44, CHLOROPLASTIC"/>
    <property type="match status" value="1"/>
</dbReference>
<dbReference type="Pfam" id="PF01554">
    <property type="entry name" value="MatE"/>
    <property type="match status" value="1"/>
</dbReference>
<evidence type="ECO:0000256" key="3">
    <source>
        <dbReference type="ARBA" id="ARBA00022692"/>
    </source>
</evidence>
<protein>
    <recommendedName>
        <fullName evidence="8">Polysaccharide biosynthesis protein C-terminal domain-containing protein</fullName>
    </recommendedName>
</protein>
<reference evidence="7" key="1">
    <citation type="submission" date="2018-05" db="EMBL/GenBank/DDBJ databases">
        <authorList>
            <person name="Lanie J.A."/>
            <person name="Ng W.-L."/>
            <person name="Kazmierczak K.M."/>
            <person name="Andrzejewski T.M."/>
            <person name="Davidsen T.M."/>
            <person name="Wayne K.J."/>
            <person name="Tettelin H."/>
            <person name="Glass J.I."/>
            <person name="Rusch D."/>
            <person name="Podicherti R."/>
            <person name="Tsui H.-C.T."/>
            <person name="Winkler M.E."/>
        </authorList>
    </citation>
    <scope>NUCLEOTIDE SEQUENCE</scope>
</reference>
<dbReference type="NCBIfam" id="TIGR00797">
    <property type="entry name" value="matE"/>
    <property type="match status" value="1"/>
</dbReference>
<feature type="transmembrane region" description="Helical" evidence="6">
    <location>
        <begin position="242"/>
        <end position="262"/>
    </location>
</feature>
<feature type="transmembrane region" description="Helical" evidence="6">
    <location>
        <begin position="51"/>
        <end position="70"/>
    </location>
</feature>
<dbReference type="EMBL" id="UINC01176614">
    <property type="protein sequence ID" value="SVD83822.1"/>
    <property type="molecule type" value="Genomic_DNA"/>
</dbReference>
<keyword evidence="3 6" id="KW-0812">Transmembrane</keyword>
<proteinExistence type="inferred from homology"/>
<feature type="transmembrane region" description="Helical" evidence="6">
    <location>
        <begin position="174"/>
        <end position="193"/>
    </location>
</feature>
<name>A0A382YKK4_9ZZZZ</name>
<dbReference type="AlphaFoldDB" id="A0A382YKK4"/>
<comment type="subcellular location">
    <subcellularLocation>
        <location evidence="1">Membrane</location>
        <topology evidence="1">Multi-pass membrane protein</topology>
    </subcellularLocation>
</comment>
<feature type="transmembrane region" description="Helical" evidence="6">
    <location>
        <begin position="19"/>
        <end position="39"/>
    </location>
</feature>
<gene>
    <name evidence="7" type="ORF">METZ01_LOCUS436676</name>
</gene>
<feature type="transmembrane region" description="Helical" evidence="6">
    <location>
        <begin position="140"/>
        <end position="162"/>
    </location>
</feature>
<keyword evidence="5 6" id="KW-0472">Membrane</keyword>
<evidence type="ECO:0000256" key="5">
    <source>
        <dbReference type="ARBA" id="ARBA00023136"/>
    </source>
</evidence>
<evidence type="ECO:0000256" key="6">
    <source>
        <dbReference type="SAM" id="Phobius"/>
    </source>
</evidence>
<sequence length="263" mass="28108">TIGGMADSTGGSVVWHRRVWALAFPIILSNVSVPLLGAVDTAVVGHLPDAYYLGAVAVGAMIFNFLYWGVGFLRMATTGLVAQAYGATDADEVRSVVGRALLIGGLIAVVLVIAQAPIAWAAFSIVEASQEVEGFARSYFHIRIFAAPATLANYVFLGLFVGLQNARAALILQLWMNGLNVVLDLVFVIGFGWGVEGVALATAISEYAALALAIYLARGMLSRLGGRFWRADILSVAELRTTMILNFDIFIRNMGVVFALAFF</sequence>
<dbReference type="InterPro" id="IPR002528">
    <property type="entry name" value="MATE_fam"/>
</dbReference>
<accession>A0A382YKK4</accession>
<organism evidence="7">
    <name type="scientific">marine metagenome</name>
    <dbReference type="NCBI Taxonomy" id="408172"/>
    <lineage>
        <taxon>unclassified sequences</taxon>
        <taxon>metagenomes</taxon>
        <taxon>ecological metagenomes</taxon>
    </lineage>
</organism>
<feature type="non-terminal residue" evidence="7">
    <location>
        <position position="263"/>
    </location>
</feature>
<feature type="transmembrane region" description="Helical" evidence="6">
    <location>
        <begin position="100"/>
        <end position="120"/>
    </location>
</feature>
<feature type="non-terminal residue" evidence="7">
    <location>
        <position position="1"/>
    </location>
</feature>
<dbReference type="GO" id="GO:0005886">
    <property type="term" value="C:plasma membrane"/>
    <property type="evidence" value="ECO:0007669"/>
    <property type="project" value="TreeGrafter"/>
</dbReference>
<dbReference type="GO" id="GO:0042910">
    <property type="term" value="F:xenobiotic transmembrane transporter activity"/>
    <property type="evidence" value="ECO:0007669"/>
    <property type="project" value="InterPro"/>
</dbReference>
<evidence type="ECO:0000313" key="7">
    <source>
        <dbReference type="EMBL" id="SVD83822.1"/>
    </source>
</evidence>
<dbReference type="PANTHER" id="PTHR42893">
    <property type="entry name" value="PROTEIN DETOXIFICATION 44, CHLOROPLASTIC-RELATED"/>
    <property type="match status" value="1"/>
</dbReference>
<evidence type="ECO:0000256" key="4">
    <source>
        <dbReference type="ARBA" id="ARBA00022989"/>
    </source>
</evidence>
<evidence type="ECO:0000256" key="1">
    <source>
        <dbReference type="ARBA" id="ARBA00004141"/>
    </source>
</evidence>
<evidence type="ECO:0008006" key="8">
    <source>
        <dbReference type="Google" id="ProtNLM"/>
    </source>
</evidence>
<evidence type="ECO:0000256" key="2">
    <source>
        <dbReference type="ARBA" id="ARBA00010199"/>
    </source>
</evidence>
<comment type="similarity">
    <text evidence="2">Belongs to the multi antimicrobial extrusion (MATE) (TC 2.A.66.1) family.</text>
</comment>
<keyword evidence="4 6" id="KW-1133">Transmembrane helix</keyword>